<proteinExistence type="predicted"/>
<dbReference type="InterPro" id="IPR037873">
    <property type="entry name" value="BamE-like"/>
</dbReference>
<keyword evidence="1 4" id="KW-0732">Signal</keyword>
<evidence type="ECO:0000313" key="6">
    <source>
        <dbReference type="EMBL" id="QIG78805.1"/>
    </source>
</evidence>
<feature type="chain" id="PRO_5026349276" evidence="4">
    <location>
        <begin position="22"/>
        <end position="155"/>
    </location>
</feature>
<dbReference type="InterPro" id="IPR026592">
    <property type="entry name" value="BamE"/>
</dbReference>
<keyword evidence="2" id="KW-0472">Membrane</keyword>
<reference evidence="6 7" key="1">
    <citation type="submission" date="2020-02" db="EMBL/GenBank/DDBJ databases">
        <authorList>
            <person name="Zheng R.K."/>
            <person name="Sun C.M."/>
        </authorList>
    </citation>
    <scope>NUCLEOTIDE SEQUENCE [LARGE SCALE GENOMIC DNA]</scope>
    <source>
        <strain evidence="7">zrk23</strain>
    </source>
</reference>
<dbReference type="GO" id="GO:0030674">
    <property type="term" value="F:protein-macromolecule adaptor activity"/>
    <property type="evidence" value="ECO:0007669"/>
    <property type="project" value="TreeGrafter"/>
</dbReference>
<feature type="signal peptide" evidence="4">
    <location>
        <begin position="1"/>
        <end position="21"/>
    </location>
</feature>
<feature type="domain" description="Outer membrane protein assembly factor BamE" evidence="5">
    <location>
        <begin position="30"/>
        <end position="105"/>
    </location>
</feature>
<dbReference type="GO" id="GO:1990063">
    <property type="term" value="C:Bam protein complex"/>
    <property type="evidence" value="ECO:0007669"/>
    <property type="project" value="TreeGrafter"/>
</dbReference>
<evidence type="ECO:0000256" key="4">
    <source>
        <dbReference type="SAM" id="SignalP"/>
    </source>
</evidence>
<dbReference type="Pfam" id="PF04355">
    <property type="entry name" value="BamE"/>
    <property type="match status" value="1"/>
</dbReference>
<dbReference type="PANTHER" id="PTHR37482:SF1">
    <property type="entry name" value="OUTER MEMBRANE PROTEIN ASSEMBLY FACTOR BAME"/>
    <property type="match status" value="1"/>
</dbReference>
<name>A0A6G6Y1K4_9SPHN</name>
<dbReference type="AlphaFoldDB" id="A0A6G6Y1K4"/>
<protein>
    <submittedName>
        <fullName evidence="6">Outer membrane protein assembly factor BamE</fullName>
    </submittedName>
</protein>
<dbReference type="Proteomes" id="UP000501568">
    <property type="component" value="Chromosome"/>
</dbReference>
<keyword evidence="3" id="KW-0998">Cell outer membrane</keyword>
<dbReference type="RefSeq" id="WP_165325804.1">
    <property type="nucleotide sequence ID" value="NZ_CP049109.1"/>
</dbReference>
<evidence type="ECO:0000256" key="2">
    <source>
        <dbReference type="ARBA" id="ARBA00023136"/>
    </source>
</evidence>
<sequence>MSVSFPRFPVVLLAVAALASACSPVRGRQGYVVDPDLVNAIQPGVDNRDSVMQTLGHPTLSGEFTNDTWYYISRKTRNLAFNNPQPESQSTIIVRFEPDGTVQSINRTDESQIASIEPYGKTTPTLGRNDGFFEDLFGNIGTVGAPGTTGGTSGP</sequence>
<evidence type="ECO:0000256" key="3">
    <source>
        <dbReference type="ARBA" id="ARBA00023237"/>
    </source>
</evidence>
<accession>A0A6G6Y1K4</accession>
<organism evidence="6 7">
    <name type="scientific">Stakelama tenebrarum</name>
    <dbReference type="NCBI Taxonomy" id="2711215"/>
    <lineage>
        <taxon>Bacteria</taxon>
        <taxon>Pseudomonadati</taxon>
        <taxon>Pseudomonadota</taxon>
        <taxon>Alphaproteobacteria</taxon>
        <taxon>Sphingomonadales</taxon>
        <taxon>Sphingomonadaceae</taxon>
        <taxon>Stakelama</taxon>
    </lineage>
</organism>
<evidence type="ECO:0000256" key="1">
    <source>
        <dbReference type="ARBA" id="ARBA00022729"/>
    </source>
</evidence>
<dbReference type="EMBL" id="CP049109">
    <property type="protein sequence ID" value="QIG78805.1"/>
    <property type="molecule type" value="Genomic_DNA"/>
</dbReference>
<dbReference type="PANTHER" id="PTHR37482">
    <property type="entry name" value="OUTER MEMBRANE PROTEIN ASSEMBLY FACTOR BAME"/>
    <property type="match status" value="1"/>
</dbReference>
<dbReference type="InterPro" id="IPR007450">
    <property type="entry name" value="BamE_dom"/>
</dbReference>
<dbReference type="Gene3D" id="3.30.1450.10">
    <property type="match status" value="1"/>
</dbReference>
<evidence type="ECO:0000259" key="5">
    <source>
        <dbReference type="Pfam" id="PF04355"/>
    </source>
</evidence>
<dbReference type="KEGG" id="spzr:G5C33_02700"/>
<gene>
    <name evidence="6" type="ORF">G5C33_02700</name>
</gene>
<dbReference type="GO" id="GO:0051205">
    <property type="term" value="P:protein insertion into membrane"/>
    <property type="evidence" value="ECO:0007669"/>
    <property type="project" value="TreeGrafter"/>
</dbReference>
<evidence type="ECO:0000313" key="7">
    <source>
        <dbReference type="Proteomes" id="UP000501568"/>
    </source>
</evidence>
<keyword evidence="7" id="KW-1185">Reference proteome</keyword>
<dbReference type="GO" id="GO:0043165">
    <property type="term" value="P:Gram-negative-bacterium-type cell outer membrane assembly"/>
    <property type="evidence" value="ECO:0007669"/>
    <property type="project" value="TreeGrafter"/>
</dbReference>
<dbReference type="PROSITE" id="PS51257">
    <property type="entry name" value="PROKAR_LIPOPROTEIN"/>
    <property type="match status" value="1"/>
</dbReference>